<dbReference type="InterPro" id="IPR006311">
    <property type="entry name" value="TAT_signal"/>
</dbReference>
<accession>A0A4Q9QSM8</accession>
<gene>
    <name evidence="14" type="ORF">DNK44_25270</name>
</gene>
<dbReference type="EMBL" id="QJUL01000068">
    <property type="protein sequence ID" value="TBU84449.1"/>
    <property type="molecule type" value="Genomic_DNA"/>
</dbReference>
<evidence type="ECO:0000256" key="8">
    <source>
        <dbReference type="ARBA" id="ARBA00022977"/>
    </source>
</evidence>
<evidence type="ECO:0000256" key="9">
    <source>
        <dbReference type="ARBA" id="ARBA00023004"/>
    </source>
</evidence>
<evidence type="ECO:0000313" key="14">
    <source>
        <dbReference type="EMBL" id="TBU84449.1"/>
    </source>
</evidence>
<dbReference type="GO" id="GO:0009228">
    <property type="term" value="P:thiamine biosynthetic process"/>
    <property type="evidence" value="ECO:0007669"/>
    <property type="project" value="UniProtKB-KW"/>
</dbReference>
<comment type="function">
    <text evidence="1">Responsible for the formation of the pyrimidine heterocycle in the thiamine biosynthesis pathway. Catalyzes the formation of hydroxymethylpyrimidine phosphate (HMP-P) from histidine and pyridoxal phosphate (PLP). The protein uses PLP and the active site histidine to form HMP-P, generating an inactive enzyme. The enzyme can only undergo a single turnover, which suggests it is a suicide enzyme.</text>
</comment>
<keyword evidence="7" id="KW-0663">Pyridoxal phosphate</keyword>
<dbReference type="PANTHER" id="PTHR31528">
    <property type="entry name" value="4-AMINO-5-HYDROXYMETHYL-2-METHYLPYRIMIDINE PHOSPHATE SYNTHASE THI11-RELATED"/>
    <property type="match status" value="1"/>
</dbReference>
<dbReference type="GO" id="GO:0046872">
    <property type="term" value="F:metal ion binding"/>
    <property type="evidence" value="ECO:0007669"/>
    <property type="project" value="UniProtKB-KW"/>
</dbReference>
<comment type="pathway">
    <text evidence="2">Cofactor biosynthesis; thiamine diphosphate biosynthesis.</text>
</comment>
<feature type="signal peptide" evidence="12">
    <location>
        <begin position="1"/>
        <end position="32"/>
    </location>
</feature>
<protein>
    <recommendedName>
        <fullName evidence="10">Thiamine pyrimidine synthase</fullName>
    </recommendedName>
</protein>
<evidence type="ECO:0000256" key="4">
    <source>
        <dbReference type="ARBA" id="ARBA00011738"/>
    </source>
</evidence>
<evidence type="ECO:0000313" key="15">
    <source>
        <dbReference type="Proteomes" id="UP000293172"/>
    </source>
</evidence>
<comment type="catalytic activity">
    <reaction evidence="11">
        <text>N(6)-(pyridoxal phosphate)-L-lysyl-[4-amino-5-hydroxymethyl-2-methylpyrimidine phosphate synthase] + L-histidyl-[4-amino-5-hydroxymethyl-2-methylpyrimidine phosphate synthase] + 2 Fe(3+) + 4 H2O = L-lysyl-[4-amino-5-hydroxymethyl-2-methylpyrimidine phosphate synthase] + (2S)-2-amino-5-hydroxy-4-oxopentanoyl-[4-amino-5-hydroxymethyl-2-methylpyrimidine phosphate synthase] + 4-amino-2-methyl-5-(phosphooxymethyl)pyrimidine + 3-oxopropanoate + 2 Fe(2+) + 2 H(+)</text>
        <dbReference type="Rhea" id="RHEA:65756"/>
        <dbReference type="Rhea" id="RHEA-COMP:16892"/>
        <dbReference type="Rhea" id="RHEA-COMP:16893"/>
        <dbReference type="Rhea" id="RHEA-COMP:16894"/>
        <dbReference type="Rhea" id="RHEA-COMP:16895"/>
        <dbReference type="ChEBI" id="CHEBI:15377"/>
        <dbReference type="ChEBI" id="CHEBI:15378"/>
        <dbReference type="ChEBI" id="CHEBI:29033"/>
        <dbReference type="ChEBI" id="CHEBI:29034"/>
        <dbReference type="ChEBI" id="CHEBI:29969"/>
        <dbReference type="ChEBI" id="CHEBI:29979"/>
        <dbReference type="ChEBI" id="CHEBI:33190"/>
        <dbReference type="ChEBI" id="CHEBI:58354"/>
        <dbReference type="ChEBI" id="CHEBI:143915"/>
        <dbReference type="ChEBI" id="CHEBI:157692"/>
    </reaction>
    <physiologicalReaction direction="left-to-right" evidence="11">
        <dbReference type="Rhea" id="RHEA:65757"/>
    </physiologicalReaction>
</comment>
<keyword evidence="9" id="KW-0408">Iron</keyword>
<dbReference type="InterPro" id="IPR015168">
    <property type="entry name" value="SsuA/THI5"/>
</dbReference>
<name>A0A4Q9QSM8_9GAMM</name>
<evidence type="ECO:0000256" key="1">
    <source>
        <dbReference type="ARBA" id="ARBA00003469"/>
    </source>
</evidence>
<evidence type="ECO:0000256" key="12">
    <source>
        <dbReference type="SAM" id="SignalP"/>
    </source>
</evidence>
<dbReference type="InterPro" id="IPR027939">
    <property type="entry name" value="NMT1/THI5"/>
</dbReference>
<dbReference type="Proteomes" id="UP000293172">
    <property type="component" value="Unassembled WGS sequence"/>
</dbReference>
<evidence type="ECO:0000256" key="5">
    <source>
        <dbReference type="ARBA" id="ARBA00022679"/>
    </source>
</evidence>
<dbReference type="SUPFAM" id="SSF53850">
    <property type="entry name" value="Periplasmic binding protein-like II"/>
    <property type="match status" value="1"/>
</dbReference>
<feature type="chain" id="PRO_5021013425" description="Thiamine pyrimidine synthase" evidence="12">
    <location>
        <begin position="33"/>
        <end position="348"/>
    </location>
</feature>
<keyword evidence="5" id="KW-0808">Transferase</keyword>
<evidence type="ECO:0000256" key="11">
    <source>
        <dbReference type="ARBA" id="ARBA00048179"/>
    </source>
</evidence>
<keyword evidence="8" id="KW-0784">Thiamine biosynthesis</keyword>
<feature type="domain" description="SsuA/THI5-like" evidence="13">
    <location>
        <begin position="51"/>
        <end position="265"/>
    </location>
</feature>
<evidence type="ECO:0000256" key="7">
    <source>
        <dbReference type="ARBA" id="ARBA00022898"/>
    </source>
</evidence>
<evidence type="ECO:0000256" key="2">
    <source>
        <dbReference type="ARBA" id="ARBA00004948"/>
    </source>
</evidence>
<reference evidence="14 15" key="1">
    <citation type="submission" date="2018-06" db="EMBL/GenBank/DDBJ databases">
        <title>Three novel Pseudomonas species isolated from symptomatic oak.</title>
        <authorList>
            <person name="Bueno-Gonzalez V."/>
            <person name="Brady C."/>
        </authorList>
    </citation>
    <scope>NUCLEOTIDE SEQUENCE [LARGE SCALE GENOMIC DNA]</scope>
    <source>
        <strain evidence="14 15">P6B</strain>
    </source>
</reference>
<dbReference type="PANTHER" id="PTHR31528:SF1">
    <property type="entry name" value="4-AMINO-5-HYDROXYMETHYL-2-METHYLPYRIMIDINE PHOSPHATE SYNTHASE THI11-RELATED"/>
    <property type="match status" value="1"/>
</dbReference>
<dbReference type="PROSITE" id="PS51318">
    <property type="entry name" value="TAT"/>
    <property type="match status" value="1"/>
</dbReference>
<dbReference type="Gene3D" id="3.40.190.10">
    <property type="entry name" value="Periplasmic binding protein-like II"/>
    <property type="match status" value="2"/>
</dbReference>
<comment type="caution">
    <text evidence="14">The sequence shown here is derived from an EMBL/GenBank/DDBJ whole genome shotgun (WGS) entry which is preliminary data.</text>
</comment>
<comment type="subunit">
    <text evidence="4">Homodimer.</text>
</comment>
<evidence type="ECO:0000256" key="3">
    <source>
        <dbReference type="ARBA" id="ARBA00009406"/>
    </source>
</evidence>
<keyword evidence="12" id="KW-0732">Signal</keyword>
<dbReference type="RefSeq" id="WP_131199408.1">
    <property type="nucleotide sequence ID" value="NZ_QJUL01000068.1"/>
</dbReference>
<evidence type="ECO:0000256" key="6">
    <source>
        <dbReference type="ARBA" id="ARBA00022723"/>
    </source>
</evidence>
<dbReference type="OrthoDB" id="9815602at2"/>
<sequence>MTASIPPRRLLAATGKWLGALGLAGLMASAQAAALTPVKFTLDWRFEGPSAPFLLAAQKGYFADEGLEVSIDAGNGSAGAVTRVATGAYDIGFADFNALIEYSAGNPQTPLKAVYMVYNNTPAAVFALKSSGIASPADLKGKTLAAPVFDAGRKAWPAFARHNGLATDDVTWQSVDPAIRETLLARGKVDAITGFYFTSLLNLQARGVKPEDIVSLPYPQYGVELYGNAIIASDKLLQDKPELVKGFLRAFNKALQETLTDPDSAVAYVVKQDPLAKADLELSRLQLALDANVATDEVREIGLGAVKAERLQRAIEEAVSAYGLQNVPAADSLFDAAYLPAAADRQLP</sequence>
<dbReference type="Pfam" id="PF09084">
    <property type="entry name" value="NMT1"/>
    <property type="match status" value="1"/>
</dbReference>
<evidence type="ECO:0000259" key="13">
    <source>
        <dbReference type="Pfam" id="PF09084"/>
    </source>
</evidence>
<dbReference type="AlphaFoldDB" id="A0A4Q9QSM8"/>
<dbReference type="GO" id="GO:0016740">
    <property type="term" value="F:transferase activity"/>
    <property type="evidence" value="ECO:0007669"/>
    <property type="project" value="UniProtKB-KW"/>
</dbReference>
<organism evidence="14 15">
    <name type="scientific">Phytopseudomonas dryadis</name>
    <dbReference type="NCBI Taxonomy" id="2487520"/>
    <lineage>
        <taxon>Bacteria</taxon>
        <taxon>Pseudomonadati</taxon>
        <taxon>Pseudomonadota</taxon>
        <taxon>Gammaproteobacteria</taxon>
        <taxon>Pseudomonadales</taxon>
        <taxon>Pseudomonadaceae</taxon>
        <taxon>Phytopseudomonas</taxon>
    </lineage>
</organism>
<comment type="similarity">
    <text evidence="3">Belongs to the NMT1/THI5 family.</text>
</comment>
<evidence type="ECO:0000256" key="10">
    <source>
        <dbReference type="ARBA" id="ARBA00033171"/>
    </source>
</evidence>
<proteinExistence type="inferred from homology"/>
<keyword evidence="6" id="KW-0479">Metal-binding</keyword>